<name>A0AAV7FE13_ARIFI</name>
<accession>A0AAV7FE13</accession>
<evidence type="ECO:0000313" key="2">
    <source>
        <dbReference type="EMBL" id="KAG9459440.1"/>
    </source>
</evidence>
<dbReference type="AlphaFoldDB" id="A0AAV7FE13"/>
<dbReference type="Proteomes" id="UP000825729">
    <property type="component" value="Unassembled WGS sequence"/>
</dbReference>
<feature type="compositionally biased region" description="Basic and acidic residues" evidence="1">
    <location>
        <begin position="60"/>
        <end position="90"/>
    </location>
</feature>
<evidence type="ECO:0000256" key="1">
    <source>
        <dbReference type="SAM" id="MobiDB-lite"/>
    </source>
</evidence>
<gene>
    <name evidence="2" type="ORF">H6P81_003948</name>
</gene>
<feature type="compositionally biased region" description="Basic and acidic residues" evidence="1">
    <location>
        <begin position="10"/>
        <end position="52"/>
    </location>
</feature>
<organism evidence="2 3">
    <name type="scientific">Aristolochia fimbriata</name>
    <name type="common">White veined hardy Dutchman's pipe vine</name>
    <dbReference type="NCBI Taxonomy" id="158543"/>
    <lineage>
        <taxon>Eukaryota</taxon>
        <taxon>Viridiplantae</taxon>
        <taxon>Streptophyta</taxon>
        <taxon>Embryophyta</taxon>
        <taxon>Tracheophyta</taxon>
        <taxon>Spermatophyta</taxon>
        <taxon>Magnoliopsida</taxon>
        <taxon>Magnoliidae</taxon>
        <taxon>Piperales</taxon>
        <taxon>Aristolochiaceae</taxon>
        <taxon>Aristolochia</taxon>
    </lineage>
</organism>
<keyword evidence="3" id="KW-1185">Reference proteome</keyword>
<protein>
    <submittedName>
        <fullName evidence="2">Uncharacterized protein</fullName>
    </submittedName>
</protein>
<reference evidence="2 3" key="1">
    <citation type="submission" date="2021-07" db="EMBL/GenBank/DDBJ databases">
        <title>The Aristolochia fimbriata genome: insights into angiosperm evolution, floral development and chemical biosynthesis.</title>
        <authorList>
            <person name="Jiao Y."/>
        </authorList>
    </citation>
    <scope>NUCLEOTIDE SEQUENCE [LARGE SCALE GENOMIC DNA]</scope>
    <source>
        <strain evidence="2">IBCAS-2021</strain>
        <tissue evidence="2">Leaf</tissue>
    </source>
</reference>
<comment type="caution">
    <text evidence="2">The sequence shown here is derived from an EMBL/GenBank/DDBJ whole genome shotgun (WGS) entry which is preliminary data.</text>
</comment>
<dbReference type="EMBL" id="JAINDJ010000002">
    <property type="protein sequence ID" value="KAG9459440.1"/>
    <property type="molecule type" value="Genomic_DNA"/>
</dbReference>
<evidence type="ECO:0000313" key="3">
    <source>
        <dbReference type="Proteomes" id="UP000825729"/>
    </source>
</evidence>
<feature type="region of interest" description="Disordered" evidence="1">
    <location>
        <begin position="1"/>
        <end position="96"/>
    </location>
</feature>
<sequence length="96" mass="11334">MTESVISKGPVKEGKIWKNSRQVEQKEQVAREKHEMSNNGERRKNRSVMKDIGKRRRATKDKVGEKEQQQRIKSEKEKSKKGEREKEKSNKGARRK</sequence>
<proteinExistence type="predicted"/>